<dbReference type="SUPFAM" id="SSF55159">
    <property type="entry name" value="eIF1-like"/>
    <property type="match status" value="1"/>
</dbReference>
<accession>A0A0M9VH63</accession>
<dbReference type="Proteomes" id="UP000037755">
    <property type="component" value="Unassembled WGS sequence"/>
</dbReference>
<keyword evidence="2" id="KW-0810">Translation regulation</keyword>
<evidence type="ECO:0000259" key="4">
    <source>
        <dbReference type="PROSITE" id="PS50296"/>
    </source>
</evidence>
<dbReference type="PANTHER" id="PTHR12789">
    <property type="entry name" value="DENSITY-REGULATED PROTEIN HOMOLOG"/>
    <property type="match status" value="1"/>
</dbReference>
<dbReference type="AlphaFoldDB" id="A0A0M9VH63"/>
<name>A0A0M9VH63_9FLAO</name>
<dbReference type="RefSeq" id="WP_054406287.1">
    <property type="nucleotide sequence ID" value="NZ_FOYA01000006.1"/>
</dbReference>
<dbReference type="GO" id="GO:0006417">
    <property type="term" value="P:regulation of translation"/>
    <property type="evidence" value="ECO:0007669"/>
    <property type="project" value="UniProtKB-KW"/>
</dbReference>
<dbReference type="PIRSF" id="PIRSF037511">
    <property type="entry name" value="Transl_init_SUI1_pro"/>
    <property type="match status" value="1"/>
</dbReference>
<dbReference type="InterPro" id="IPR050318">
    <property type="entry name" value="DENR/SUI1_TIF"/>
</dbReference>
<dbReference type="STRING" id="1202724.AM493_03580"/>
<dbReference type="Gene3D" id="3.30.780.10">
    <property type="entry name" value="SUI1-like domain"/>
    <property type="match status" value="1"/>
</dbReference>
<dbReference type="InterPro" id="IPR005872">
    <property type="entry name" value="SUI1_arc_bac"/>
</dbReference>
<dbReference type="GO" id="GO:0003729">
    <property type="term" value="F:mRNA binding"/>
    <property type="evidence" value="ECO:0007669"/>
    <property type="project" value="TreeGrafter"/>
</dbReference>
<dbReference type="PATRIC" id="fig|1202724.3.peg.736"/>
<sequence>MAAKKINDLSSLGGFVFSTNKDFEFNDNEEQQETPAPNQQKLEALLDKKNRGGKVATVIKGFEGTEDDLKDLAKKLKTLCGVGGSAKDGEIIIQGNFRDKIMDYLAKEGYKVKRVGG</sequence>
<dbReference type="GO" id="GO:0001731">
    <property type="term" value="P:formation of translation preinitiation complex"/>
    <property type="evidence" value="ECO:0007669"/>
    <property type="project" value="TreeGrafter"/>
</dbReference>
<keyword evidence="3" id="KW-0648">Protein biosynthesis</keyword>
<evidence type="ECO:0000313" key="5">
    <source>
        <dbReference type="EMBL" id="KOS05219.1"/>
    </source>
</evidence>
<comment type="caution">
    <text evidence="5">The sequence shown here is derived from an EMBL/GenBank/DDBJ whole genome shotgun (WGS) entry which is preliminary data.</text>
</comment>
<comment type="similarity">
    <text evidence="1">Belongs to the SUI1 family.</text>
</comment>
<dbReference type="CDD" id="cd11567">
    <property type="entry name" value="YciH_like"/>
    <property type="match status" value="1"/>
</dbReference>
<feature type="domain" description="SUI1" evidence="4">
    <location>
        <begin position="43"/>
        <end position="109"/>
    </location>
</feature>
<dbReference type="Pfam" id="PF01253">
    <property type="entry name" value="SUI1"/>
    <property type="match status" value="1"/>
</dbReference>
<dbReference type="InterPro" id="IPR001950">
    <property type="entry name" value="SUI1"/>
</dbReference>
<organism evidence="5 6">
    <name type="scientific">Flavobacterium akiainvivens</name>
    <dbReference type="NCBI Taxonomy" id="1202724"/>
    <lineage>
        <taxon>Bacteria</taxon>
        <taxon>Pseudomonadati</taxon>
        <taxon>Bacteroidota</taxon>
        <taxon>Flavobacteriia</taxon>
        <taxon>Flavobacteriales</taxon>
        <taxon>Flavobacteriaceae</taxon>
        <taxon>Flavobacterium</taxon>
    </lineage>
</organism>
<gene>
    <name evidence="5" type="ORF">AM493_03580</name>
</gene>
<dbReference type="InterPro" id="IPR036877">
    <property type="entry name" value="SUI1_dom_sf"/>
</dbReference>
<evidence type="ECO:0000313" key="6">
    <source>
        <dbReference type="Proteomes" id="UP000037755"/>
    </source>
</evidence>
<dbReference type="GO" id="GO:0002188">
    <property type="term" value="P:translation reinitiation"/>
    <property type="evidence" value="ECO:0007669"/>
    <property type="project" value="TreeGrafter"/>
</dbReference>
<keyword evidence="5" id="KW-0396">Initiation factor</keyword>
<protein>
    <submittedName>
        <fullName evidence="5">SUI1 family translation initiation factor</fullName>
    </submittedName>
</protein>
<evidence type="ECO:0000256" key="1">
    <source>
        <dbReference type="ARBA" id="ARBA00005422"/>
    </source>
</evidence>
<reference evidence="5 6" key="1">
    <citation type="submission" date="2015-08" db="EMBL/GenBank/DDBJ databases">
        <title>Whole genome sequence of Flavobacterium akiainvivens IK-1T, from decaying Wikstroemia oahuensis, an endemic Hawaiian shrub.</title>
        <authorList>
            <person name="Wan X."/>
            <person name="Hou S."/>
            <person name="Saito J."/>
            <person name="Donachie S."/>
        </authorList>
    </citation>
    <scope>NUCLEOTIDE SEQUENCE [LARGE SCALE GENOMIC DNA]</scope>
    <source>
        <strain evidence="5 6">IK-1</strain>
    </source>
</reference>
<dbReference type="GO" id="GO:0003743">
    <property type="term" value="F:translation initiation factor activity"/>
    <property type="evidence" value="ECO:0007669"/>
    <property type="project" value="UniProtKB-KW"/>
</dbReference>
<dbReference type="OrthoDB" id="9792915at2"/>
<dbReference type="PANTHER" id="PTHR12789:SF0">
    <property type="entry name" value="DENSITY-REGULATED PROTEIN"/>
    <property type="match status" value="1"/>
</dbReference>
<dbReference type="PROSITE" id="PS50296">
    <property type="entry name" value="SUI1"/>
    <property type="match status" value="1"/>
</dbReference>
<proteinExistence type="inferred from homology"/>
<evidence type="ECO:0000256" key="2">
    <source>
        <dbReference type="ARBA" id="ARBA00022845"/>
    </source>
</evidence>
<evidence type="ECO:0000256" key="3">
    <source>
        <dbReference type="ARBA" id="ARBA00022917"/>
    </source>
</evidence>
<keyword evidence="6" id="KW-1185">Reference proteome</keyword>
<dbReference type="EMBL" id="LIYD01000005">
    <property type="protein sequence ID" value="KOS05219.1"/>
    <property type="molecule type" value="Genomic_DNA"/>
</dbReference>